<dbReference type="GO" id="GO:0071578">
    <property type="term" value="P:zinc ion import across plasma membrane"/>
    <property type="evidence" value="ECO:0007669"/>
    <property type="project" value="TreeGrafter"/>
</dbReference>
<comment type="caution">
    <text evidence="8">Lacks conserved residue(s) required for the propagation of feature annotation.</text>
</comment>
<dbReference type="PANTHER" id="PTHR11040:SF69">
    <property type="entry name" value="ZINC-REGULATED TRANSPORTER 2"/>
    <property type="match status" value="1"/>
</dbReference>
<organism evidence="10 12">
    <name type="scientific">Geotrichum candidum</name>
    <name type="common">Oospora lactis</name>
    <name type="synonym">Dipodascus geotrichum</name>
    <dbReference type="NCBI Taxonomy" id="1173061"/>
    <lineage>
        <taxon>Eukaryota</taxon>
        <taxon>Fungi</taxon>
        <taxon>Dikarya</taxon>
        <taxon>Ascomycota</taxon>
        <taxon>Saccharomycotina</taxon>
        <taxon>Dipodascomycetes</taxon>
        <taxon>Dipodascales</taxon>
        <taxon>Dipodascaceae</taxon>
        <taxon>Geotrichum</taxon>
    </lineage>
</organism>
<feature type="transmembrane region" description="Helical" evidence="8">
    <location>
        <begin position="137"/>
        <end position="157"/>
    </location>
</feature>
<keyword evidence="3 8" id="KW-0813">Transport</keyword>
<evidence type="ECO:0000256" key="7">
    <source>
        <dbReference type="ARBA" id="ARBA00023136"/>
    </source>
</evidence>
<evidence type="ECO:0000256" key="2">
    <source>
        <dbReference type="ARBA" id="ARBA00006939"/>
    </source>
</evidence>
<dbReference type="Pfam" id="PF02535">
    <property type="entry name" value="Zip"/>
    <property type="match status" value="1"/>
</dbReference>
<reference evidence="11" key="2">
    <citation type="journal article" date="2020" name="Front. Microbiol.">
        <title>Phenotypic and Genetic Characterization of the Cheese Ripening Yeast Geotrichum candidum.</title>
        <authorList>
            <person name="Perkins V."/>
            <person name="Vignola S."/>
            <person name="Lessard M.H."/>
            <person name="Plante P.L."/>
            <person name="Corbeil J."/>
            <person name="Dugat-Bony E."/>
            <person name="Frenette M."/>
            <person name="Labrie S."/>
        </authorList>
    </citation>
    <scope>NUCLEOTIDE SEQUENCE</scope>
    <source>
        <strain evidence="11">LMA-70</strain>
    </source>
</reference>
<feature type="transmembrane region" description="Helical" evidence="8">
    <location>
        <begin position="374"/>
        <end position="394"/>
    </location>
</feature>
<evidence type="ECO:0000313" key="12">
    <source>
        <dbReference type="Proteomes" id="UP000242525"/>
    </source>
</evidence>
<keyword evidence="6 8" id="KW-0406">Ion transport</keyword>
<dbReference type="PANTHER" id="PTHR11040">
    <property type="entry name" value="ZINC/IRON TRANSPORTER"/>
    <property type="match status" value="1"/>
</dbReference>
<evidence type="ECO:0000256" key="9">
    <source>
        <dbReference type="SAM" id="MobiDB-lite"/>
    </source>
</evidence>
<evidence type="ECO:0000313" key="11">
    <source>
        <dbReference type="EMBL" id="KAF5097143.1"/>
    </source>
</evidence>
<evidence type="ECO:0000256" key="8">
    <source>
        <dbReference type="RuleBase" id="RU362088"/>
    </source>
</evidence>
<dbReference type="AlphaFoldDB" id="A0A0J9XCG7"/>
<keyword evidence="7 8" id="KW-0472">Membrane</keyword>
<dbReference type="STRING" id="1173061.A0A0J9XCG7"/>
<sequence>MISLLQSRAHSALGALLVSRDDVNADTATADEPRPVCESSNGYNGLMGVRISAIFVILAAGSFGALFPIFSQRSARRARSRSASSRRRFSFRMPPTAFFIAKYFGSGVIVATSLIHLLQPANEALTDPCLSAAWEDYPYAFGIALVSLFTTFLVEIVSRRYLAKRGIFHSHGPSGLTDDATSTADDLEAATAAAIKAPNSHIPKPESNTTIAGSVHAHSYSINRNNSELAEPTDGKKSNENSMATKGSASGQGNLSEISLSDDSSSCDNHKLEPLAMQLGSIFLLEFGVIFHSVFVGLALAVSEDVKTLYIVLVFHQMFEGFGLGTRIAAAPWPSHKRWVPWALGIAFGITTPIAIAIGLGVRETYPPGSARAIITNGVFDAISAGILLYAGLVELMGNEFLHSDEFREASTGRIIAAYIIMCCGAGFMALLGRWA</sequence>
<dbReference type="NCBIfam" id="TIGR00820">
    <property type="entry name" value="zip"/>
    <property type="match status" value="1"/>
</dbReference>
<gene>
    <name evidence="10" type="ORF">BN980_GECA09s01396g</name>
    <name evidence="11" type="ORF">DV451_003956</name>
</gene>
<feature type="transmembrane region" description="Helical" evidence="8">
    <location>
        <begin position="91"/>
        <end position="117"/>
    </location>
</feature>
<feature type="transmembrane region" description="Helical" evidence="8">
    <location>
        <begin position="49"/>
        <end position="70"/>
    </location>
</feature>
<feature type="transmembrane region" description="Helical" evidence="8">
    <location>
        <begin position="415"/>
        <end position="435"/>
    </location>
</feature>
<evidence type="ECO:0000256" key="4">
    <source>
        <dbReference type="ARBA" id="ARBA00022692"/>
    </source>
</evidence>
<dbReference type="EMBL" id="CCBN010000009">
    <property type="protein sequence ID" value="CDO54926.1"/>
    <property type="molecule type" value="Genomic_DNA"/>
</dbReference>
<evidence type="ECO:0000313" key="10">
    <source>
        <dbReference type="EMBL" id="CDO54926.1"/>
    </source>
</evidence>
<feature type="transmembrane region" description="Helical" evidence="8">
    <location>
        <begin position="279"/>
        <end position="302"/>
    </location>
</feature>
<evidence type="ECO:0000256" key="3">
    <source>
        <dbReference type="ARBA" id="ARBA00022448"/>
    </source>
</evidence>
<accession>A0A0J9XCG7</accession>
<protein>
    <submittedName>
        <fullName evidence="10">Similar to Saccharomyces cerevisiae YLR130C ZRT2 Low-affinity zinc transporter of the plasma membrane</fullName>
    </submittedName>
</protein>
<dbReference type="OrthoDB" id="448280at2759"/>
<dbReference type="InterPro" id="IPR004698">
    <property type="entry name" value="Zn/Fe_permease_fun/pln"/>
</dbReference>
<dbReference type="Proteomes" id="UP000242525">
    <property type="component" value="Unassembled WGS sequence"/>
</dbReference>
<evidence type="ECO:0000256" key="1">
    <source>
        <dbReference type="ARBA" id="ARBA00004141"/>
    </source>
</evidence>
<dbReference type="InterPro" id="IPR003689">
    <property type="entry name" value="ZIP"/>
</dbReference>
<dbReference type="EMBL" id="QQZK01000099">
    <property type="protein sequence ID" value="KAF5097143.1"/>
    <property type="molecule type" value="Genomic_DNA"/>
</dbReference>
<dbReference type="GO" id="GO:0000007">
    <property type="term" value="F:low-affinity zinc ion transmembrane transporter activity"/>
    <property type="evidence" value="ECO:0007669"/>
    <property type="project" value="TreeGrafter"/>
</dbReference>
<evidence type="ECO:0000256" key="6">
    <source>
        <dbReference type="ARBA" id="ARBA00023065"/>
    </source>
</evidence>
<dbReference type="GO" id="GO:0005886">
    <property type="term" value="C:plasma membrane"/>
    <property type="evidence" value="ECO:0007669"/>
    <property type="project" value="TreeGrafter"/>
</dbReference>
<proteinExistence type="inferred from homology"/>
<feature type="transmembrane region" description="Helical" evidence="8">
    <location>
        <begin position="342"/>
        <end position="362"/>
    </location>
</feature>
<comment type="subcellular location">
    <subcellularLocation>
        <location evidence="1 8">Membrane</location>
        <topology evidence="1 8">Multi-pass membrane protein</topology>
    </subcellularLocation>
</comment>
<feature type="compositionally biased region" description="Polar residues" evidence="9">
    <location>
        <begin position="240"/>
        <end position="254"/>
    </location>
</feature>
<reference evidence="11" key="3">
    <citation type="submission" date="2020-01" db="EMBL/GenBank/DDBJ databases">
        <authorList>
            <person name="Perkins V."/>
            <person name="Lessard M.-H."/>
            <person name="Dugat-Bony E."/>
            <person name="Frenette M."/>
            <person name="Labrie S."/>
        </authorList>
    </citation>
    <scope>NUCLEOTIDE SEQUENCE</scope>
    <source>
        <strain evidence="11">LMA-70</strain>
    </source>
</reference>
<name>A0A0J9XCG7_GEOCN</name>
<feature type="region of interest" description="Disordered" evidence="9">
    <location>
        <begin position="223"/>
        <end position="262"/>
    </location>
</feature>
<comment type="caution">
    <text evidence="10">The sequence shown here is derived from an EMBL/GenBank/DDBJ whole genome shotgun (WGS) entry which is preliminary data.</text>
</comment>
<comment type="similarity">
    <text evidence="2 8">Belongs to the ZIP transporter (TC 2.A.5) family.</text>
</comment>
<keyword evidence="5 8" id="KW-1133">Transmembrane helix</keyword>
<keyword evidence="4 8" id="KW-0812">Transmembrane</keyword>
<reference evidence="10 12" key="1">
    <citation type="submission" date="2014-03" db="EMBL/GenBank/DDBJ databases">
        <authorList>
            <person name="Casaregola S."/>
        </authorList>
    </citation>
    <scope>NUCLEOTIDE SEQUENCE [LARGE SCALE GENOMIC DNA]</scope>
    <source>
        <strain evidence="10 12">CLIB 918</strain>
    </source>
</reference>
<keyword evidence="12" id="KW-1185">Reference proteome</keyword>
<dbReference type="Proteomes" id="UP000750522">
    <property type="component" value="Unassembled WGS sequence"/>
</dbReference>
<evidence type="ECO:0000256" key="5">
    <source>
        <dbReference type="ARBA" id="ARBA00022989"/>
    </source>
</evidence>